<evidence type="ECO:0000256" key="3">
    <source>
        <dbReference type="SAM" id="Phobius"/>
    </source>
</evidence>
<comment type="caution">
    <text evidence="5">The sequence shown here is derived from an EMBL/GenBank/DDBJ whole genome shotgun (WGS) entry which is preliminary data.</text>
</comment>
<dbReference type="InterPro" id="IPR004089">
    <property type="entry name" value="MCPsignal_dom"/>
</dbReference>
<evidence type="ECO:0000259" key="4">
    <source>
        <dbReference type="PROSITE" id="PS50111"/>
    </source>
</evidence>
<sequence length="565" mass="58572">MTADTMASASRTGLPAQRRRMWSVGRKLGAIILMGLVAGFAVVLVLQTVAQRQAILATAEVNRTAIAELVGAQVVGGVKFKKAEAIANGYQRYLSNPDSALASIAVFGADDAVLSKADGKDLQPVDLGAMLAEAKPGIEKDGRSLITVGGNMILFAPIMDGLGDKARRVGTLAMAWSTAPIEAGVRRQLMTTAGIVLGVLVVQLIAILLVVRGVVSRPILRLVKLMEGQQTVDALQAELGNIPHRQDEIGDIGRALVGFRRTGAEVEELRSAQSEAATRAAADRRDTAQRLAGSFQQTVGSVAEALSASIGEMRKAADQLSAAADDTETKCAAAVSGAEQTSHNVDTVAAAAEELSASVSEITRQVSSSAEFASNAAAGSERSNRQIATLNEAVTKISQVAQLISEIASQTNLLALNATIEAARAGDAGKGFAVVASEVKSLANQTGKATEDISEQISAVQDATSGTVEALQEIIAKIHDIHGLSTAISAAVEEQLAATSEIARSAQDAAGSTQQVFTSVREITGAAAVTRDVAASIQRQSGQLQAETDRFRSEVANFLSNLAVG</sequence>
<organism evidence="5 6">
    <name type="scientific">Dongia sedimenti</name>
    <dbReference type="NCBI Taxonomy" id="3064282"/>
    <lineage>
        <taxon>Bacteria</taxon>
        <taxon>Pseudomonadati</taxon>
        <taxon>Pseudomonadota</taxon>
        <taxon>Alphaproteobacteria</taxon>
        <taxon>Rhodospirillales</taxon>
        <taxon>Dongiaceae</taxon>
        <taxon>Dongia</taxon>
    </lineage>
</organism>
<evidence type="ECO:0000313" key="6">
    <source>
        <dbReference type="Proteomes" id="UP001230156"/>
    </source>
</evidence>
<gene>
    <name evidence="5" type="ORF">Q8A70_19720</name>
</gene>
<keyword evidence="6" id="KW-1185">Reference proteome</keyword>
<proteinExistence type="predicted"/>
<accession>A0ABU0YTD8</accession>
<protein>
    <submittedName>
        <fullName evidence="5">Methyl-accepting chemotaxis protein</fullName>
    </submittedName>
</protein>
<dbReference type="PANTHER" id="PTHR32089">
    <property type="entry name" value="METHYL-ACCEPTING CHEMOTAXIS PROTEIN MCPB"/>
    <property type="match status" value="1"/>
</dbReference>
<dbReference type="PROSITE" id="PS50111">
    <property type="entry name" value="CHEMOTAXIS_TRANSDUC_2"/>
    <property type="match status" value="1"/>
</dbReference>
<dbReference type="PANTHER" id="PTHR32089:SF112">
    <property type="entry name" value="LYSOZYME-LIKE PROTEIN-RELATED"/>
    <property type="match status" value="1"/>
</dbReference>
<dbReference type="SUPFAM" id="SSF58104">
    <property type="entry name" value="Methyl-accepting chemotaxis protein (MCP) signaling domain"/>
    <property type="match status" value="1"/>
</dbReference>
<feature type="transmembrane region" description="Helical" evidence="3">
    <location>
        <begin position="195"/>
        <end position="215"/>
    </location>
</feature>
<evidence type="ECO:0000313" key="5">
    <source>
        <dbReference type="EMBL" id="MDQ7249928.1"/>
    </source>
</evidence>
<feature type="transmembrane region" description="Helical" evidence="3">
    <location>
        <begin position="28"/>
        <end position="46"/>
    </location>
</feature>
<keyword evidence="3" id="KW-1133">Transmembrane helix</keyword>
<feature type="domain" description="Methyl-accepting transducer" evidence="4">
    <location>
        <begin position="309"/>
        <end position="531"/>
    </location>
</feature>
<dbReference type="Gene3D" id="6.10.340.10">
    <property type="match status" value="1"/>
</dbReference>
<dbReference type="RefSeq" id="WP_379958508.1">
    <property type="nucleotide sequence ID" value="NZ_JAUYVI010000006.1"/>
</dbReference>
<keyword evidence="3" id="KW-0812">Transmembrane</keyword>
<keyword evidence="3" id="KW-0472">Membrane</keyword>
<dbReference type="Gene3D" id="1.10.287.950">
    <property type="entry name" value="Methyl-accepting chemotaxis protein"/>
    <property type="match status" value="1"/>
</dbReference>
<keyword evidence="1 2" id="KW-0807">Transducer</keyword>
<dbReference type="SMART" id="SM00283">
    <property type="entry name" value="MA"/>
    <property type="match status" value="1"/>
</dbReference>
<dbReference type="Pfam" id="PF00015">
    <property type="entry name" value="MCPsignal"/>
    <property type="match status" value="1"/>
</dbReference>
<evidence type="ECO:0000256" key="2">
    <source>
        <dbReference type="PROSITE-ProRule" id="PRU00284"/>
    </source>
</evidence>
<dbReference type="Proteomes" id="UP001230156">
    <property type="component" value="Unassembled WGS sequence"/>
</dbReference>
<name>A0ABU0YTD8_9PROT</name>
<reference evidence="6" key="1">
    <citation type="submission" date="2023-08" db="EMBL/GenBank/DDBJ databases">
        <title>Rhodospirillaceae gen. nov., a novel taxon isolated from the Yangtze River Yuezi River estuary sludge.</title>
        <authorList>
            <person name="Ruan L."/>
        </authorList>
    </citation>
    <scope>NUCLEOTIDE SEQUENCE [LARGE SCALE GENOMIC DNA]</scope>
    <source>
        <strain evidence="6">R-7</strain>
    </source>
</reference>
<evidence type="ECO:0000256" key="1">
    <source>
        <dbReference type="ARBA" id="ARBA00023224"/>
    </source>
</evidence>
<dbReference type="EMBL" id="JAUYVI010000006">
    <property type="protein sequence ID" value="MDQ7249928.1"/>
    <property type="molecule type" value="Genomic_DNA"/>
</dbReference>